<feature type="compositionally biased region" description="Basic residues" evidence="5">
    <location>
        <begin position="77"/>
        <end position="87"/>
    </location>
</feature>
<evidence type="ECO:0000256" key="2">
    <source>
        <dbReference type="ARBA" id="ARBA00013191"/>
    </source>
</evidence>
<dbReference type="InterPro" id="IPR018201">
    <property type="entry name" value="Ketoacyl_synth_AS"/>
</dbReference>
<proteinExistence type="inferred from homology"/>
<protein>
    <recommendedName>
        <fullName evidence="2">beta-ketoacyl-[acyl-carrier-protein] synthase I</fullName>
        <ecNumber evidence="2">2.3.1.41</ecNumber>
    </recommendedName>
</protein>
<dbReference type="InterPro" id="IPR020841">
    <property type="entry name" value="PKS_Beta-ketoAc_synthase_dom"/>
</dbReference>
<dbReference type="Pfam" id="PF02801">
    <property type="entry name" value="Ketoacyl-synt_C"/>
    <property type="match status" value="1"/>
</dbReference>
<organism evidence="7 8">
    <name type="scientific">Acorus calamus</name>
    <name type="common">Sweet flag</name>
    <dbReference type="NCBI Taxonomy" id="4465"/>
    <lineage>
        <taxon>Eukaryota</taxon>
        <taxon>Viridiplantae</taxon>
        <taxon>Streptophyta</taxon>
        <taxon>Embryophyta</taxon>
        <taxon>Tracheophyta</taxon>
        <taxon>Spermatophyta</taxon>
        <taxon>Magnoliopsida</taxon>
        <taxon>Liliopsida</taxon>
        <taxon>Acoraceae</taxon>
        <taxon>Acorus</taxon>
    </lineage>
</organism>
<dbReference type="GO" id="GO:0006633">
    <property type="term" value="P:fatty acid biosynthetic process"/>
    <property type="evidence" value="ECO:0007669"/>
    <property type="project" value="InterPro"/>
</dbReference>
<evidence type="ECO:0000259" key="6">
    <source>
        <dbReference type="PROSITE" id="PS52004"/>
    </source>
</evidence>
<feature type="domain" description="Ketosynthase family 3 (KS3)" evidence="6">
    <location>
        <begin position="57"/>
        <end position="495"/>
    </location>
</feature>
<evidence type="ECO:0000256" key="3">
    <source>
        <dbReference type="ARBA" id="ARBA00022679"/>
    </source>
</evidence>
<dbReference type="Proteomes" id="UP001180020">
    <property type="component" value="Unassembled WGS sequence"/>
</dbReference>
<dbReference type="PANTHER" id="PTHR11712:SF332">
    <property type="entry name" value="3-OXOACYL-[ACYL-CARRIER-PROTEIN] SYNTHASE II, CHLOROPLASTIC"/>
    <property type="match status" value="1"/>
</dbReference>
<name>A0AAV9DNJ7_ACOCL</name>
<dbReference type="InterPro" id="IPR014031">
    <property type="entry name" value="Ketoacyl_synth_C"/>
</dbReference>
<keyword evidence="8" id="KW-1185">Reference proteome</keyword>
<sequence length="495" mass="53009">MEMKSVASPLYTRSLGFSGGAATDSRRRLRRRAWATCGRDSLGGGLMGSCLALEPCEEHYSLIGRSELFGGGFEASRRRRRCPRTPKRATSGQAMGVAMQPAKESAEKKKPCMKQRRVVVTGMGVVTPLGHDAHRIAGEIKSFSTEGWVAPKFSKRMDKFMLYLLTAGKKALADGGITEEVSLELDKTKCGILIGSALGGMKVFSDAIEALRISYRKMNPFCVPFATTNMGSAMLAIDLGWMGPNYSISTACATSNSCILNAANIIIRGEADVMLCGGADAAIIPIGLAGFVACKVLSQRTVIPPNLHAHGILYASIDIHAFLCDYLKDRDGLVIGEGAGVLLLEELEHAKKRGAKIYAEFLGGSLTCDAYHTTEPHPDGMGAVICIEKALAQSGVAREDVNYVNAHATSTLSGDLREYQALIHCFGQNPELRVNSTKSMIGHLLGAAGGVEAVATIQAIRTGWVHPNINLENPEEGVDTKVLVGPKKERLDVKV</sequence>
<gene>
    <name evidence="7" type="ORF">QJS10_CPB12g01835</name>
</gene>
<reference evidence="7" key="2">
    <citation type="submission" date="2023-06" db="EMBL/GenBank/DDBJ databases">
        <authorList>
            <person name="Ma L."/>
            <person name="Liu K.-W."/>
            <person name="Li Z."/>
            <person name="Hsiao Y.-Y."/>
            <person name="Qi Y."/>
            <person name="Fu T."/>
            <person name="Tang G."/>
            <person name="Zhang D."/>
            <person name="Sun W.-H."/>
            <person name="Liu D.-K."/>
            <person name="Li Y."/>
            <person name="Chen G.-Z."/>
            <person name="Liu X.-D."/>
            <person name="Liao X.-Y."/>
            <person name="Jiang Y.-T."/>
            <person name="Yu X."/>
            <person name="Hao Y."/>
            <person name="Huang J."/>
            <person name="Zhao X.-W."/>
            <person name="Ke S."/>
            <person name="Chen Y.-Y."/>
            <person name="Wu W.-L."/>
            <person name="Hsu J.-L."/>
            <person name="Lin Y.-F."/>
            <person name="Huang M.-D."/>
            <person name="Li C.-Y."/>
            <person name="Huang L."/>
            <person name="Wang Z.-W."/>
            <person name="Zhao X."/>
            <person name="Zhong W.-Y."/>
            <person name="Peng D.-H."/>
            <person name="Ahmad S."/>
            <person name="Lan S."/>
            <person name="Zhang J.-S."/>
            <person name="Tsai W.-C."/>
            <person name="Van De Peer Y."/>
            <person name="Liu Z.-J."/>
        </authorList>
    </citation>
    <scope>NUCLEOTIDE SEQUENCE</scope>
    <source>
        <strain evidence="7">CP</strain>
        <tissue evidence="7">Leaves</tissue>
    </source>
</reference>
<dbReference type="AlphaFoldDB" id="A0AAV9DNJ7"/>
<dbReference type="EMBL" id="JAUJYO010000012">
    <property type="protein sequence ID" value="KAK1302579.1"/>
    <property type="molecule type" value="Genomic_DNA"/>
</dbReference>
<dbReference type="InterPro" id="IPR014030">
    <property type="entry name" value="Ketoacyl_synth_N"/>
</dbReference>
<dbReference type="PANTHER" id="PTHR11712">
    <property type="entry name" value="POLYKETIDE SYNTHASE-RELATED"/>
    <property type="match status" value="1"/>
</dbReference>
<comment type="similarity">
    <text evidence="1 4">Belongs to the thiolase-like superfamily. Beta-ketoacyl-ACP synthases family.</text>
</comment>
<dbReference type="GO" id="GO:0004315">
    <property type="term" value="F:3-oxoacyl-[acyl-carrier-protein] synthase activity"/>
    <property type="evidence" value="ECO:0007669"/>
    <property type="project" value="UniProtKB-EC"/>
</dbReference>
<dbReference type="SUPFAM" id="SSF53901">
    <property type="entry name" value="Thiolase-like"/>
    <property type="match status" value="2"/>
</dbReference>
<dbReference type="InterPro" id="IPR000794">
    <property type="entry name" value="Beta-ketoacyl_synthase"/>
</dbReference>
<dbReference type="Pfam" id="PF00109">
    <property type="entry name" value="ketoacyl-synt"/>
    <property type="match status" value="1"/>
</dbReference>
<evidence type="ECO:0000313" key="7">
    <source>
        <dbReference type="EMBL" id="KAK1302579.1"/>
    </source>
</evidence>
<feature type="region of interest" description="Disordered" evidence="5">
    <location>
        <begin position="77"/>
        <end position="111"/>
    </location>
</feature>
<keyword evidence="3 4" id="KW-0808">Transferase</keyword>
<dbReference type="PROSITE" id="PS52004">
    <property type="entry name" value="KS3_2"/>
    <property type="match status" value="1"/>
</dbReference>
<dbReference type="PROSITE" id="PS00606">
    <property type="entry name" value="KS3_1"/>
    <property type="match status" value="1"/>
</dbReference>
<evidence type="ECO:0000256" key="5">
    <source>
        <dbReference type="SAM" id="MobiDB-lite"/>
    </source>
</evidence>
<evidence type="ECO:0000313" key="8">
    <source>
        <dbReference type="Proteomes" id="UP001180020"/>
    </source>
</evidence>
<dbReference type="InterPro" id="IPR016039">
    <property type="entry name" value="Thiolase-like"/>
</dbReference>
<dbReference type="CDD" id="cd00834">
    <property type="entry name" value="KAS_I_II"/>
    <property type="match status" value="1"/>
</dbReference>
<dbReference type="SMART" id="SM00825">
    <property type="entry name" value="PKS_KS"/>
    <property type="match status" value="1"/>
</dbReference>
<reference evidence="7" key="1">
    <citation type="journal article" date="2023" name="Nat. Commun.">
        <title>Diploid and tetraploid genomes of Acorus and the evolution of monocots.</title>
        <authorList>
            <person name="Ma L."/>
            <person name="Liu K.W."/>
            <person name="Li Z."/>
            <person name="Hsiao Y.Y."/>
            <person name="Qi Y."/>
            <person name="Fu T."/>
            <person name="Tang G.D."/>
            <person name="Zhang D."/>
            <person name="Sun W.H."/>
            <person name="Liu D.K."/>
            <person name="Li Y."/>
            <person name="Chen G.Z."/>
            <person name="Liu X.D."/>
            <person name="Liao X.Y."/>
            <person name="Jiang Y.T."/>
            <person name="Yu X."/>
            <person name="Hao Y."/>
            <person name="Huang J."/>
            <person name="Zhao X.W."/>
            <person name="Ke S."/>
            <person name="Chen Y.Y."/>
            <person name="Wu W.L."/>
            <person name="Hsu J.L."/>
            <person name="Lin Y.F."/>
            <person name="Huang M.D."/>
            <person name="Li C.Y."/>
            <person name="Huang L."/>
            <person name="Wang Z.W."/>
            <person name="Zhao X."/>
            <person name="Zhong W.Y."/>
            <person name="Peng D.H."/>
            <person name="Ahmad S."/>
            <person name="Lan S."/>
            <person name="Zhang J.S."/>
            <person name="Tsai W.C."/>
            <person name="Van de Peer Y."/>
            <person name="Liu Z.J."/>
        </authorList>
    </citation>
    <scope>NUCLEOTIDE SEQUENCE</scope>
    <source>
        <strain evidence="7">CP</strain>
    </source>
</reference>
<evidence type="ECO:0000256" key="1">
    <source>
        <dbReference type="ARBA" id="ARBA00008467"/>
    </source>
</evidence>
<comment type="caution">
    <text evidence="7">The sequence shown here is derived from an EMBL/GenBank/DDBJ whole genome shotgun (WGS) entry which is preliminary data.</text>
</comment>
<accession>A0AAV9DNJ7</accession>
<dbReference type="Gene3D" id="3.40.47.10">
    <property type="match status" value="1"/>
</dbReference>
<evidence type="ECO:0000256" key="4">
    <source>
        <dbReference type="RuleBase" id="RU003694"/>
    </source>
</evidence>
<dbReference type="GO" id="GO:0005739">
    <property type="term" value="C:mitochondrion"/>
    <property type="evidence" value="ECO:0007669"/>
    <property type="project" value="TreeGrafter"/>
</dbReference>
<dbReference type="EC" id="2.3.1.41" evidence="2"/>